<comment type="caution">
    <text evidence="1">The sequence shown here is derived from an EMBL/GenBank/DDBJ whole genome shotgun (WGS) entry which is preliminary data.</text>
</comment>
<dbReference type="Proteomes" id="UP000664859">
    <property type="component" value="Unassembled WGS sequence"/>
</dbReference>
<dbReference type="OrthoDB" id="5337378at2759"/>
<sequence length="139" mass="15670">MISEAEFVQYEYSYMDPEAVLVQDEYSYMISKAILVQDEYSYIILEAVLIQDEYSYTIVIPVRRAAEWCQYAVKRAEHVFRGHGNRARALAEVHALQHAAVRSSSAHVVAIVCASQAGGHLYAQLELCELGSVRAEVQI</sequence>
<gene>
    <name evidence="1" type="ORF">JKP88DRAFT_287701</name>
</gene>
<protein>
    <submittedName>
        <fullName evidence="1">Uncharacterized protein</fullName>
    </submittedName>
</protein>
<dbReference type="Gene3D" id="3.30.200.20">
    <property type="entry name" value="Phosphorylase Kinase, domain 1"/>
    <property type="match status" value="1"/>
</dbReference>
<dbReference type="EMBL" id="JAFCMP010000076">
    <property type="protein sequence ID" value="KAG5188152.1"/>
    <property type="molecule type" value="Genomic_DNA"/>
</dbReference>
<dbReference type="AlphaFoldDB" id="A0A835Z9I9"/>
<accession>A0A835Z9I9</accession>
<proteinExistence type="predicted"/>
<organism evidence="1 2">
    <name type="scientific">Tribonema minus</name>
    <dbReference type="NCBI Taxonomy" id="303371"/>
    <lineage>
        <taxon>Eukaryota</taxon>
        <taxon>Sar</taxon>
        <taxon>Stramenopiles</taxon>
        <taxon>Ochrophyta</taxon>
        <taxon>PX clade</taxon>
        <taxon>Xanthophyceae</taxon>
        <taxon>Tribonematales</taxon>
        <taxon>Tribonemataceae</taxon>
        <taxon>Tribonema</taxon>
    </lineage>
</organism>
<reference evidence="1" key="1">
    <citation type="submission" date="2021-02" db="EMBL/GenBank/DDBJ databases">
        <title>First Annotated Genome of the Yellow-green Alga Tribonema minus.</title>
        <authorList>
            <person name="Mahan K.M."/>
        </authorList>
    </citation>
    <scope>NUCLEOTIDE SEQUENCE</scope>
    <source>
        <strain evidence="1">UTEX B ZZ1240</strain>
    </source>
</reference>
<keyword evidence="2" id="KW-1185">Reference proteome</keyword>
<name>A0A835Z9I9_9STRA</name>
<evidence type="ECO:0000313" key="1">
    <source>
        <dbReference type="EMBL" id="KAG5188152.1"/>
    </source>
</evidence>
<evidence type="ECO:0000313" key="2">
    <source>
        <dbReference type="Proteomes" id="UP000664859"/>
    </source>
</evidence>